<evidence type="ECO:0000256" key="1">
    <source>
        <dbReference type="ARBA" id="ARBA00010641"/>
    </source>
</evidence>
<feature type="transmembrane region" description="Helical" evidence="5">
    <location>
        <begin position="168"/>
        <end position="186"/>
    </location>
</feature>
<dbReference type="SUPFAM" id="SSF88946">
    <property type="entry name" value="Sigma2 domain of RNA polymerase sigma factors"/>
    <property type="match status" value="1"/>
</dbReference>
<dbReference type="PANTHER" id="PTHR43133:SF46">
    <property type="entry name" value="RNA POLYMERASE SIGMA-70 FACTOR ECF SUBFAMILY"/>
    <property type="match status" value="1"/>
</dbReference>
<dbReference type="CDD" id="cd06171">
    <property type="entry name" value="Sigma70_r4"/>
    <property type="match status" value="1"/>
</dbReference>
<sequence>MQEATRQEFETLFHAYHKELCELAYNIVGDADEAKDIVQDVFLKLWKNRDKLDFQQQIKHYLFKATSHTSLNHLRSSKKIVKLDQNTAIEEVVSPVQTEPTNNHELEVRVREAIDKLPPKCKTIYLLSRQEGMKYKEIADVLELSHKTVENQMGIALQKLREELKPYLKLKSLILALLVGLALVLIV</sequence>
<evidence type="ECO:0000256" key="2">
    <source>
        <dbReference type="ARBA" id="ARBA00023015"/>
    </source>
</evidence>
<gene>
    <name evidence="8" type="ORF">JMN32_00675</name>
</gene>
<feature type="domain" description="RNA polymerase sigma-70 region 2" evidence="6">
    <location>
        <begin position="12"/>
        <end position="79"/>
    </location>
</feature>
<dbReference type="Pfam" id="PF08281">
    <property type="entry name" value="Sigma70_r4_2"/>
    <property type="match status" value="1"/>
</dbReference>
<dbReference type="GO" id="GO:0003677">
    <property type="term" value="F:DNA binding"/>
    <property type="evidence" value="ECO:0007669"/>
    <property type="project" value="InterPro"/>
</dbReference>
<dbReference type="RefSeq" id="WP_202854342.1">
    <property type="nucleotide sequence ID" value="NZ_JAEUGD010000001.1"/>
</dbReference>
<keyword evidence="3" id="KW-0731">Sigma factor</keyword>
<dbReference type="InterPro" id="IPR036388">
    <property type="entry name" value="WH-like_DNA-bd_sf"/>
</dbReference>
<dbReference type="InterPro" id="IPR013249">
    <property type="entry name" value="RNA_pol_sigma70_r4_t2"/>
</dbReference>
<evidence type="ECO:0000259" key="7">
    <source>
        <dbReference type="Pfam" id="PF08281"/>
    </source>
</evidence>
<keyword evidence="9" id="KW-1185">Reference proteome</keyword>
<dbReference type="PANTHER" id="PTHR43133">
    <property type="entry name" value="RNA POLYMERASE ECF-TYPE SIGMA FACTO"/>
    <property type="match status" value="1"/>
</dbReference>
<keyword evidence="5" id="KW-0812">Transmembrane</keyword>
<dbReference type="InterPro" id="IPR014284">
    <property type="entry name" value="RNA_pol_sigma-70_dom"/>
</dbReference>
<comment type="caution">
    <text evidence="8">The sequence shown here is derived from an EMBL/GenBank/DDBJ whole genome shotgun (WGS) entry which is preliminary data.</text>
</comment>
<dbReference type="NCBIfam" id="TIGR02937">
    <property type="entry name" value="sigma70-ECF"/>
    <property type="match status" value="1"/>
</dbReference>
<proteinExistence type="inferred from homology"/>
<keyword evidence="2" id="KW-0805">Transcription regulation</keyword>
<dbReference type="InterPro" id="IPR007627">
    <property type="entry name" value="RNA_pol_sigma70_r2"/>
</dbReference>
<organism evidence="8 9">
    <name type="scientific">Fulvivirga marina</name>
    <dbReference type="NCBI Taxonomy" id="2494733"/>
    <lineage>
        <taxon>Bacteria</taxon>
        <taxon>Pseudomonadati</taxon>
        <taxon>Bacteroidota</taxon>
        <taxon>Cytophagia</taxon>
        <taxon>Cytophagales</taxon>
        <taxon>Fulvivirgaceae</taxon>
        <taxon>Fulvivirga</taxon>
    </lineage>
</organism>
<keyword evidence="5" id="KW-1133">Transmembrane helix</keyword>
<evidence type="ECO:0000256" key="4">
    <source>
        <dbReference type="ARBA" id="ARBA00023163"/>
    </source>
</evidence>
<feature type="domain" description="RNA polymerase sigma factor 70 region 4 type 2" evidence="7">
    <location>
        <begin position="109"/>
        <end position="160"/>
    </location>
</feature>
<keyword evidence="4" id="KW-0804">Transcription</keyword>
<evidence type="ECO:0000313" key="8">
    <source>
        <dbReference type="EMBL" id="MBL6444802.1"/>
    </source>
</evidence>
<dbReference type="GO" id="GO:0006352">
    <property type="term" value="P:DNA-templated transcription initiation"/>
    <property type="evidence" value="ECO:0007669"/>
    <property type="project" value="InterPro"/>
</dbReference>
<evidence type="ECO:0000259" key="6">
    <source>
        <dbReference type="Pfam" id="PF04542"/>
    </source>
</evidence>
<dbReference type="Proteomes" id="UP000614216">
    <property type="component" value="Unassembled WGS sequence"/>
</dbReference>
<protein>
    <submittedName>
        <fullName evidence="8">RNA polymerase sigma-70 factor</fullName>
    </submittedName>
</protein>
<evidence type="ECO:0000313" key="9">
    <source>
        <dbReference type="Proteomes" id="UP000614216"/>
    </source>
</evidence>
<dbReference type="AlphaFoldDB" id="A0A937FTZ8"/>
<comment type="similarity">
    <text evidence="1">Belongs to the sigma-70 factor family. ECF subfamily.</text>
</comment>
<dbReference type="SUPFAM" id="SSF88659">
    <property type="entry name" value="Sigma3 and sigma4 domains of RNA polymerase sigma factors"/>
    <property type="match status" value="1"/>
</dbReference>
<evidence type="ECO:0000256" key="5">
    <source>
        <dbReference type="SAM" id="Phobius"/>
    </source>
</evidence>
<evidence type="ECO:0000256" key="3">
    <source>
        <dbReference type="ARBA" id="ARBA00023082"/>
    </source>
</evidence>
<dbReference type="InterPro" id="IPR039425">
    <property type="entry name" value="RNA_pol_sigma-70-like"/>
</dbReference>
<dbReference type="InterPro" id="IPR013325">
    <property type="entry name" value="RNA_pol_sigma_r2"/>
</dbReference>
<dbReference type="NCBIfam" id="TIGR02985">
    <property type="entry name" value="Sig70_bacteroi1"/>
    <property type="match status" value="1"/>
</dbReference>
<dbReference type="InterPro" id="IPR014327">
    <property type="entry name" value="RNA_pol_sigma70_bacteroid"/>
</dbReference>
<dbReference type="EMBL" id="JAEUGD010000001">
    <property type="protein sequence ID" value="MBL6444802.1"/>
    <property type="molecule type" value="Genomic_DNA"/>
</dbReference>
<keyword evidence="5" id="KW-0472">Membrane</keyword>
<dbReference type="InterPro" id="IPR013324">
    <property type="entry name" value="RNA_pol_sigma_r3/r4-like"/>
</dbReference>
<dbReference type="Pfam" id="PF04542">
    <property type="entry name" value="Sigma70_r2"/>
    <property type="match status" value="1"/>
</dbReference>
<name>A0A937FTZ8_9BACT</name>
<accession>A0A937FTZ8</accession>
<dbReference type="GO" id="GO:0016987">
    <property type="term" value="F:sigma factor activity"/>
    <property type="evidence" value="ECO:0007669"/>
    <property type="project" value="UniProtKB-KW"/>
</dbReference>
<dbReference type="Gene3D" id="1.10.10.10">
    <property type="entry name" value="Winged helix-like DNA-binding domain superfamily/Winged helix DNA-binding domain"/>
    <property type="match status" value="1"/>
</dbReference>
<reference evidence="8" key="1">
    <citation type="submission" date="2021-01" db="EMBL/GenBank/DDBJ databases">
        <title>Fulvivirga kasyanovii gen. nov., sp nov., a novel member of the phylum Bacteroidetes isolated from seawater in a mussel farm.</title>
        <authorList>
            <person name="Zhao L.-H."/>
            <person name="Wang Z.-J."/>
        </authorList>
    </citation>
    <scope>NUCLEOTIDE SEQUENCE</scope>
    <source>
        <strain evidence="8">29W222</strain>
    </source>
</reference>
<dbReference type="Gene3D" id="1.10.1740.10">
    <property type="match status" value="1"/>
</dbReference>